<keyword evidence="6" id="KW-0472">Membrane</keyword>
<dbReference type="PANTHER" id="PTHR43498:SF1">
    <property type="entry name" value="COB--COM HETERODISULFIDE REDUCTASE IRON-SULFUR SUBUNIT A"/>
    <property type="match status" value="1"/>
</dbReference>
<comment type="caution">
    <text evidence="7">The sequence shown here is derived from an EMBL/GenBank/DDBJ whole genome shotgun (WGS) entry which is preliminary data.</text>
</comment>
<dbReference type="HOGENOM" id="CLU_025277_0_0_10"/>
<dbReference type="InterPro" id="IPR039650">
    <property type="entry name" value="HdrA-like"/>
</dbReference>
<dbReference type="PATRIC" id="fig|742726.3.peg.1822"/>
<keyword evidence="2" id="KW-0479">Metal-binding</keyword>
<dbReference type="Gene3D" id="3.50.50.60">
    <property type="entry name" value="FAD/NAD(P)-binding domain"/>
    <property type="match status" value="1"/>
</dbReference>
<evidence type="ECO:0000313" key="8">
    <source>
        <dbReference type="Proteomes" id="UP000006044"/>
    </source>
</evidence>
<dbReference type="AlphaFoldDB" id="K0X851"/>
<organism evidence="7 8">
    <name type="scientific">Barnesiella intestinihominis YIT 11860</name>
    <dbReference type="NCBI Taxonomy" id="742726"/>
    <lineage>
        <taxon>Bacteria</taxon>
        <taxon>Pseudomonadati</taxon>
        <taxon>Bacteroidota</taxon>
        <taxon>Bacteroidia</taxon>
        <taxon>Bacteroidales</taxon>
        <taxon>Barnesiellaceae</taxon>
        <taxon>Barnesiella</taxon>
    </lineage>
</organism>
<evidence type="ECO:0000256" key="1">
    <source>
        <dbReference type="ARBA" id="ARBA00022485"/>
    </source>
</evidence>
<proteinExistence type="predicted"/>
<evidence type="ECO:0000313" key="7">
    <source>
        <dbReference type="EMBL" id="EJZ63899.1"/>
    </source>
</evidence>
<gene>
    <name evidence="7" type="ORF">HMPREF9448_01738</name>
</gene>
<keyword evidence="3" id="KW-0560">Oxidoreductase</keyword>
<keyword evidence="8" id="KW-1185">Reference proteome</keyword>
<evidence type="ECO:0000256" key="2">
    <source>
        <dbReference type="ARBA" id="ARBA00022723"/>
    </source>
</evidence>
<name>K0X851_9BACT</name>
<evidence type="ECO:0000256" key="3">
    <source>
        <dbReference type="ARBA" id="ARBA00023002"/>
    </source>
</evidence>
<dbReference type="PANTHER" id="PTHR43498">
    <property type="entry name" value="FERREDOXIN:COB-COM HETERODISULFIDE REDUCTASE SUBUNIT A"/>
    <property type="match status" value="1"/>
</dbReference>
<dbReference type="Pfam" id="PF12831">
    <property type="entry name" value="FAD_oxidored"/>
    <property type="match status" value="1"/>
</dbReference>
<dbReference type="STRING" id="742726.HMPREF9448_01738"/>
<evidence type="ECO:0000256" key="4">
    <source>
        <dbReference type="ARBA" id="ARBA00023004"/>
    </source>
</evidence>
<protein>
    <recommendedName>
        <fullName evidence="9">FAD dependent oxidoreductase</fullName>
    </recommendedName>
</protein>
<dbReference type="eggNOG" id="COG1053">
    <property type="taxonomic scope" value="Bacteria"/>
</dbReference>
<dbReference type="InterPro" id="IPR036188">
    <property type="entry name" value="FAD/NAD-bd_sf"/>
</dbReference>
<sequence>MNPKSNIEMKKVLLKILFIFFPIILFAQNNYYDVVVVGGTPGGIMSAIAASREGKKVVVLERSAHIGGLPANGLGATDIATRGATTGLFREFVNHVLDYYIEKYGKDSEQVKVCSDGYHFEPHVAALVFEKMLEPERKNITVLTMRQFDSETKNVAMDGAEIQCIRIYNRDTKKWEQYSGKVFIDATYEGDLGAAAGVPYSIGREGKDEYNEIGAGRLYKLWLGPELEGTTNEGDGNIQAYNYRLCLTNDPSNRILPEKPKRYNRKEYLSLVEDVYTGTFAGVEMLSVTPEMQVANRRHIENGGTTQIPGDPWGIAKITNMVDLPNGKTDANNQHLALISTDLPEENWQWPEENWQWRDRFAQRLKEYTLGLLWFAQNDEALPKAFRDNVREWGLAKDEYIDNGNFPRQVYVREGRRLHGEHFFTANDAYPVAKGKRPPLYSNSITASHYALDSHAVHKREKGKIALDGFFNYQASVYTVPFGVILPKKVNNLLIPVPASATHVGFSTLRMEPCWMALGQAAGIAAALAIEQNKSVKELDIEDIQAELLKEKTTLMYFKDITVDSPDFEMVQYMGLRGYITDWVADLDGPMDRDTAKSWSTMSGITIEKFKGKSRRDILQAVYDLIR</sequence>
<reference evidence="7 8" key="1">
    <citation type="submission" date="2012-08" db="EMBL/GenBank/DDBJ databases">
        <title>The Genome Sequence of Barnesiella intestinihominis YIT 11860.</title>
        <authorList>
            <consortium name="The Broad Institute Genome Sequencing Platform"/>
            <person name="Earl A."/>
            <person name="Ward D."/>
            <person name="Feldgarden M."/>
            <person name="Gevers D."/>
            <person name="Morotomi M."/>
            <person name="Walker B."/>
            <person name="Young S.K."/>
            <person name="Zeng Q."/>
            <person name="Gargeya S."/>
            <person name="Fitzgerald M."/>
            <person name="Haas B."/>
            <person name="Abouelleil A."/>
            <person name="Alvarado L."/>
            <person name="Arachchi H.M."/>
            <person name="Berlin A.M."/>
            <person name="Chapman S.B."/>
            <person name="Goldberg J."/>
            <person name="Griggs A."/>
            <person name="Gujja S."/>
            <person name="Hansen M."/>
            <person name="Howarth C."/>
            <person name="Imamovic A."/>
            <person name="Larimer J."/>
            <person name="McCowen C."/>
            <person name="Montmayeur A."/>
            <person name="Murphy C."/>
            <person name="Neiman D."/>
            <person name="Pearson M."/>
            <person name="Priest M."/>
            <person name="Roberts A."/>
            <person name="Saif S."/>
            <person name="Shea T."/>
            <person name="Sisk P."/>
            <person name="Sykes S."/>
            <person name="Wortman J."/>
            <person name="Nusbaum C."/>
            <person name="Birren B."/>
        </authorList>
    </citation>
    <scope>NUCLEOTIDE SEQUENCE [LARGE SCALE GENOMIC DNA]</scope>
    <source>
        <strain evidence="7 8">YIT 11860</strain>
    </source>
</reference>
<dbReference type="GO" id="GO:0046872">
    <property type="term" value="F:metal ion binding"/>
    <property type="evidence" value="ECO:0007669"/>
    <property type="project" value="UniProtKB-KW"/>
</dbReference>
<keyword evidence="4" id="KW-0408">Iron</keyword>
<dbReference type="GO" id="GO:0051539">
    <property type="term" value="F:4 iron, 4 sulfur cluster binding"/>
    <property type="evidence" value="ECO:0007669"/>
    <property type="project" value="UniProtKB-KW"/>
</dbReference>
<accession>K0X851</accession>
<dbReference type="SUPFAM" id="SSF51905">
    <property type="entry name" value="FAD/NAD(P)-binding domain"/>
    <property type="match status" value="2"/>
</dbReference>
<evidence type="ECO:0000256" key="5">
    <source>
        <dbReference type="ARBA" id="ARBA00023014"/>
    </source>
</evidence>
<dbReference type="GO" id="GO:0016491">
    <property type="term" value="F:oxidoreductase activity"/>
    <property type="evidence" value="ECO:0007669"/>
    <property type="project" value="UniProtKB-KW"/>
</dbReference>
<feature type="transmembrane region" description="Helical" evidence="6">
    <location>
        <begin position="12"/>
        <end position="32"/>
    </location>
</feature>
<evidence type="ECO:0000256" key="6">
    <source>
        <dbReference type="SAM" id="Phobius"/>
    </source>
</evidence>
<keyword evidence="1" id="KW-0004">4Fe-4S</keyword>
<keyword evidence="5" id="KW-0411">Iron-sulfur</keyword>
<keyword evidence="6" id="KW-0812">Transmembrane</keyword>
<dbReference type="Proteomes" id="UP000006044">
    <property type="component" value="Unassembled WGS sequence"/>
</dbReference>
<keyword evidence="6" id="KW-1133">Transmembrane helix</keyword>
<evidence type="ECO:0008006" key="9">
    <source>
        <dbReference type="Google" id="ProtNLM"/>
    </source>
</evidence>
<dbReference type="EMBL" id="ADLE01000011">
    <property type="protein sequence ID" value="EJZ63899.1"/>
    <property type="molecule type" value="Genomic_DNA"/>
</dbReference>